<evidence type="ECO:0000313" key="2">
    <source>
        <dbReference type="EMBL" id="MBW0464460.1"/>
    </source>
</evidence>
<dbReference type="Proteomes" id="UP000765509">
    <property type="component" value="Unassembled WGS sequence"/>
</dbReference>
<evidence type="ECO:0000256" key="1">
    <source>
        <dbReference type="SAM" id="MobiDB-lite"/>
    </source>
</evidence>
<dbReference type="EMBL" id="AVOT02000782">
    <property type="protein sequence ID" value="MBW0464460.1"/>
    <property type="molecule type" value="Genomic_DNA"/>
</dbReference>
<sequence>MIQYDDMASSQKSRNGTLKTLDFNVENNPFLWPQTWYKKDKKLQLLYSCHRFGKDEIDQGEANRLRMPEPQTKEDGGAEAEDSVSSVSLELMTKDLCKKNNSRHQNNALQA</sequence>
<proteinExistence type="predicted"/>
<accession>A0A9Q3BGG1</accession>
<organism evidence="2 3">
    <name type="scientific">Austropuccinia psidii MF-1</name>
    <dbReference type="NCBI Taxonomy" id="1389203"/>
    <lineage>
        <taxon>Eukaryota</taxon>
        <taxon>Fungi</taxon>
        <taxon>Dikarya</taxon>
        <taxon>Basidiomycota</taxon>
        <taxon>Pucciniomycotina</taxon>
        <taxon>Pucciniomycetes</taxon>
        <taxon>Pucciniales</taxon>
        <taxon>Sphaerophragmiaceae</taxon>
        <taxon>Austropuccinia</taxon>
    </lineage>
</organism>
<protein>
    <submittedName>
        <fullName evidence="2">Uncharacterized protein</fullName>
    </submittedName>
</protein>
<comment type="caution">
    <text evidence="2">The sequence shown here is derived from an EMBL/GenBank/DDBJ whole genome shotgun (WGS) entry which is preliminary data.</text>
</comment>
<dbReference type="AlphaFoldDB" id="A0A9Q3BGG1"/>
<reference evidence="2" key="1">
    <citation type="submission" date="2021-03" db="EMBL/GenBank/DDBJ databases">
        <title>Draft genome sequence of rust myrtle Austropuccinia psidii MF-1, a brazilian biotype.</title>
        <authorList>
            <person name="Quecine M.C."/>
            <person name="Pachon D.M.R."/>
            <person name="Bonatelli M.L."/>
            <person name="Correr F.H."/>
            <person name="Franceschini L.M."/>
            <person name="Leite T.F."/>
            <person name="Margarido G.R.A."/>
            <person name="Almeida C.A."/>
            <person name="Ferrarezi J.A."/>
            <person name="Labate C.A."/>
        </authorList>
    </citation>
    <scope>NUCLEOTIDE SEQUENCE</scope>
    <source>
        <strain evidence="2">MF-1</strain>
    </source>
</reference>
<evidence type="ECO:0000313" key="3">
    <source>
        <dbReference type="Proteomes" id="UP000765509"/>
    </source>
</evidence>
<keyword evidence="3" id="KW-1185">Reference proteome</keyword>
<feature type="region of interest" description="Disordered" evidence="1">
    <location>
        <begin position="58"/>
        <end position="85"/>
    </location>
</feature>
<feature type="compositionally biased region" description="Basic and acidic residues" evidence="1">
    <location>
        <begin position="58"/>
        <end position="76"/>
    </location>
</feature>
<name>A0A9Q3BGG1_9BASI</name>
<gene>
    <name evidence="2" type="ORF">O181_004175</name>
</gene>